<feature type="transmembrane region" description="Helical" evidence="5">
    <location>
        <begin position="137"/>
        <end position="156"/>
    </location>
</feature>
<comment type="caution">
    <text evidence="7">The sequence shown here is derived from an EMBL/GenBank/DDBJ whole genome shotgun (WGS) entry which is preliminary data.</text>
</comment>
<dbReference type="AlphaFoldDB" id="A0AAU9UFN6"/>
<dbReference type="Proteomes" id="UP001153954">
    <property type="component" value="Unassembled WGS sequence"/>
</dbReference>
<keyword evidence="8" id="KW-1185">Reference proteome</keyword>
<evidence type="ECO:0000313" key="8">
    <source>
        <dbReference type="Proteomes" id="UP001153954"/>
    </source>
</evidence>
<evidence type="ECO:0000259" key="6">
    <source>
        <dbReference type="PROSITE" id="PS50850"/>
    </source>
</evidence>
<dbReference type="GO" id="GO:0006820">
    <property type="term" value="P:monoatomic anion transport"/>
    <property type="evidence" value="ECO:0007669"/>
    <property type="project" value="TreeGrafter"/>
</dbReference>
<protein>
    <recommendedName>
        <fullName evidence="6">Major facilitator superfamily (MFS) profile domain-containing protein</fullName>
    </recommendedName>
</protein>
<gene>
    <name evidence="7" type="ORF">EEDITHA_LOCUS11938</name>
</gene>
<dbReference type="InterPro" id="IPR011701">
    <property type="entry name" value="MFS"/>
</dbReference>
<proteinExistence type="predicted"/>
<organism evidence="7 8">
    <name type="scientific">Euphydryas editha</name>
    <name type="common">Edith's checkerspot</name>
    <dbReference type="NCBI Taxonomy" id="104508"/>
    <lineage>
        <taxon>Eukaryota</taxon>
        <taxon>Metazoa</taxon>
        <taxon>Ecdysozoa</taxon>
        <taxon>Arthropoda</taxon>
        <taxon>Hexapoda</taxon>
        <taxon>Insecta</taxon>
        <taxon>Pterygota</taxon>
        <taxon>Neoptera</taxon>
        <taxon>Endopterygota</taxon>
        <taxon>Lepidoptera</taxon>
        <taxon>Glossata</taxon>
        <taxon>Ditrysia</taxon>
        <taxon>Papilionoidea</taxon>
        <taxon>Nymphalidae</taxon>
        <taxon>Nymphalinae</taxon>
        <taxon>Euphydryas</taxon>
    </lineage>
</organism>
<dbReference type="PANTHER" id="PTHR11662:SF280">
    <property type="entry name" value="FI21844P1-RELATED"/>
    <property type="match status" value="1"/>
</dbReference>
<reference evidence="7" key="1">
    <citation type="submission" date="2022-03" db="EMBL/GenBank/DDBJ databases">
        <authorList>
            <person name="Tunstrom K."/>
        </authorList>
    </citation>
    <scope>NUCLEOTIDE SEQUENCE</scope>
</reference>
<dbReference type="PROSITE" id="PS50850">
    <property type="entry name" value="MFS"/>
    <property type="match status" value="1"/>
</dbReference>
<name>A0AAU9UFN6_EUPED</name>
<accession>A0AAU9UFN6</accession>
<feature type="domain" description="Major facilitator superfamily (MFS) profile" evidence="6">
    <location>
        <begin position="97"/>
        <end position="512"/>
    </location>
</feature>
<dbReference type="PANTHER" id="PTHR11662">
    <property type="entry name" value="SOLUTE CARRIER FAMILY 17"/>
    <property type="match status" value="1"/>
</dbReference>
<evidence type="ECO:0000256" key="4">
    <source>
        <dbReference type="ARBA" id="ARBA00023136"/>
    </source>
</evidence>
<dbReference type="InterPro" id="IPR036259">
    <property type="entry name" value="MFS_trans_sf"/>
</dbReference>
<evidence type="ECO:0000256" key="2">
    <source>
        <dbReference type="ARBA" id="ARBA00022692"/>
    </source>
</evidence>
<feature type="transmembrane region" description="Helical" evidence="5">
    <location>
        <begin position="230"/>
        <end position="253"/>
    </location>
</feature>
<keyword evidence="4 5" id="KW-0472">Membrane</keyword>
<feature type="transmembrane region" description="Helical" evidence="5">
    <location>
        <begin position="320"/>
        <end position="341"/>
    </location>
</feature>
<keyword evidence="2 5" id="KW-0812">Transmembrane</keyword>
<dbReference type="EMBL" id="CAKOGL010000016">
    <property type="protein sequence ID" value="CAH2096622.1"/>
    <property type="molecule type" value="Genomic_DNA"/>
</dbReference>
<feature type="transmembrane region" description="Helical" evidence="5">
    <location>
        <begin position="452"/>
        <end position="472"/>
    </location>
</feature>
<evidence type="ECO:0000256" key="5">
    <source>
        <dbReference type="SAM" id="Phobius"/>
    </source>
</evidence>
<dbReference type="SUPFAM" id="SSF103473">
    <property type="entry name" value="MFS general substrate transporter"/>
    <property type="match status" value="1"/>
</dbReference>
<feature type="transmembrane region" description="Helical" evidence="5">
    <location>
        <begin position="394"/>
        <end position="413"/>
    </location>
</feature>
<dbReference type="Pfam" id="PF07690">
    <property type="entry name" value="MFS_1"/>
    <property type="match status" value="1"/>
</dbReference>
<feature type="transmembrane region" description="Helical" evidence="5">
    <location>
        <begin position="484"/>
        <end position="506"/>
    </location>
</feature>
<sequence length="528" mass="58827">MSETEYNKVPIDEIEKNGVLDLHEEEPTKYGYGIRHVQSLLFFMCLTLGYVSRGHLGVTIVAMTMGKHSINEHVTEVHDINNSSIITNSTLKMEDKVTNFTTVQYINDNITLIANSTNVYYDTIYRTYNWPKSTQEMVLGSFFLGYSIMMLPMGIICQRYGGKIPLQIAMFVSALVSLIAPWCVSWGGWKTLSAFRLLQGISQAGLYPALQTLMTNWIPINERASISSFVYTASGVGTVIAFQLGGILAFSRFEWPSTFWVTGVLCSIGFVLITIFGAASPKYYKSISEGEKAYILGKVQNRTETKAKVPWKAVLKSKPLWATMTAHIGIGMCFMFFFVQVPTYMYAVLKLNIRNSGILSSLPYFASFFSSIAFGTVCDYLTNRKIISVKTSRKLFNSIASVIPAICLTWSVYTTNTVLAVTLFILYMSATAAMHTSLVVNYMDLAPNYSGLLMATGNTLMNIGSLATPVIISHVVTDVTDQHQWRIVMLMMAGFVFSSNIIFVLFMSADVQPWNNGDDDTVNKKGFI</sequence>
<dbReference type="Gene3D" id="1.20.1250.20">
    <property type="entry name" value="MFS general substrate transporter like domains"/>
    <property type="match status" value="2"/>
</dbReference>
<dbReference type="FunFam" id="1.20.1250.20:FF:000532">
    <property type="entry name" value="SLC (SoLute Carrier) homolog"/>
    <property type="match status" value="1"/>
</dbReference>
<feature type="transmembrane region" description="Helical" evidence="5">
    <location>
        <begin position="259"/>
        <end position="279"/>
    </location>
</feature>
<evidence type="ECO:0000256" key="1">
    <source>
        <dbReference type="ARBA" id="ARBA00004141"/>
    </source>
</evidence>
<dbReference type="InterPro" id="IPR050382">
    <property type="entry name" value="MFS_Na/Anion_cotransporter"/>
</dbReference>
<feature type="transmembrane region" description="Helical" evidence="5">
    <location>
        <begin position="168"/>
        <end position="189"/>
    </location>
</feature>
<evidence type="ECO:0000256" key="3">
    <source>
        <dbReference type="ARBA" id="ARBA00022989"/>
    </source>
</evidence>
<dbReference type="GO" id="GO:0016020">
    <property type="term" value="C:membrane"/>
    <property type="evidence" value="ECO:0007669"/>
    <property type="project" value="UniProtKB-SubCell"/>
</dbReference>
<dbReference type="InterPro" id="IPR020846">
    <property type="entry name" value="MFS_dom"/>
</dbReference>
<comment type="subcellular location">
    <subcellularLocation>
        <location evidence="1">Membrane</location>
        <topology evidence="1">Multi-pass membrane protein</topology>
    </subcellularLocation>
</comment>
<keyword evidence="3 5" id="KW-1133">Transmembrane helix</keyword>
<evidence type="ECO:0000313" key="7">
    <source>
        <dbReference type="EMBL" id="CAH2096622.1"/>
    </source>
</evidence>
<feature type="transmembrane region" description="Helical" evidence="5">
    <location>
        <begin position="361"/>
        <end position="382"/>
    </location>
</feature>
<dbReference type="GO" id="GO:0022857">
    <property type="term" value="F:transmembrane transporter activity"/>
    <property type="evidence" value="ECO:0007669"/>
    <property type="project" value="InterPro"/>
</dbReference>
<feature type="transmembrane region" description="Helical" evidence="5">
    <location>
        <begin position="40"/>
        <end position="63"/>
    </location>
</feature>
<feature type="transmembrane region" description="Helical" evidence="5">
    <location>
        <begin position="419"/>
        <end position="440"/>
    </location>
</feature>